<feature type="signal peptide" evidence="1">
    <location>
        <begin position="1"/>
        <end position="20"/>
    </location>
</feature>
<keyword evidence="3" id="KW-1185">Reference proteome</keyword>
<dbReference type="RefSeq" id="WP_188641803.1">
    <property type="nucleotide sequence ID" value="NZ_BMID01000001.1"/>
</dbReference>
<organism evidence="2 3">
    <name type="scientific">Blastomonas marina</name>
    <dbReference type="NCBI Taxonomy" id="1867408"/>
    <lineage>
        <taxon>Bacteria</taxon>
        <taxon>Pseudomonadati</taxon>
        <taxon>Pseudomonadota</taxon>
        <taxon>Alphaproteobacteria</taxon>
        <taxon>Sphingomonadales</taxon>
        <taxon>Sphingomonadaceae</taxon>
        <taxon>Blastomonas</taxon>
    </lineage>
</organism>
<evidence type="ECO:0000313" key="3">
    <source>
        <dbReference type="Proteomes" id="UP000603317"/>
    </source>
</evidence>
<reference evidence="3" key="1">
    <citation type="journal article" date="2019" name="Int. J. Syst. Evol. Microbiol.">
        <title>The Global Catalogue of Microorganisms (GCM) 10K type strain sequencing project: providing services to taxonomists for standard genome sequencing and annotation.</title>
        <authorList>
            <consortium name="The Broad Institute Genomics Platform"/>
            <consortium name="The Broad Institute Genome Sequencing Center for Infectious Disease"/>
            <person name="Wu L."/>
            <person name="Ma J."/>
        </authorList>
    </citation>
    <scope>NUCLEOTIDE SEQUENCE [LARGE SCALE GENOMIC DNA]</scope>
    <source>
        <strain evidence="3">CGMCC 1.15297</strain>
    </source>
</reference>
<gene>
    <name evidence="2" type="ORF">GCM10010923_11600</name>
</gene>
<evidence type="ECO:0000256" key="1">
    <source>
        <dbReference type="SAM" id="SignalP"/>
    </source>
</evidence>
<name>A0ABQ1FAB8_9SPHN</name>
<dbReference type="EMBL" id="BMID01000001">
    <property type="protein sequence ID" value="GGA04199.1"/>
    <property type="molecule type" value="Genomic_DNA"/>
</dbReference>
<sequence length="211" mass="22827">MIRLLLSLLVALSLALPAQAQQRARMDRNVERQRAAVEAWTTCIADEQEETARRLLAMDFRTDEYRDGLTELAKTRVSEKCFSAMPRAYRRIELGGLPFAGGLAERLIEQGETPLLTRLNYAAAGTEAATYGRSDAMAMCMVRGAPHLVAVLFDTKINAPEELQAIAALMPIADACLPKGQGLEGSPLGLRSILATAAFRLLAAHDGEGAS</sequence>
<keyword evidence="1" id="KW-0732">Signal</keyword>
<feature type="chain" id="PRO_5047242109" description="Secreted protein" evidence="1">
    <location>
        <begin position="21"/>
        <end position="211"/>
    </location>
</feature>
<proteinExistence type="predicted"/>
<evidence type="ECO:0000313" key="2">
    <source>
        <dbReference type="EMBL" id="GGA04199.1"/>
    </source>
</evidence>
<dbReference type="Proteomes" id="UP000603317">
    <property type="component" value="Unassembled WGS sequence"/>
</dbReference>
<evidence type="ECO:0008006" key="4">
    <source>
        <dbReference type="Google" id="ProtNLM"/>
    </source>
</evidence>
<accession>A0ABQ1FAB8</accession>
<protein>
    <recommendedName>
        <fullName evidence="4">Secreted protein</fullName>
    </recommendedName>
</protein>
<comment type="caution">
    <text evidence="2">The sequence shown here is derived from an EMBL/GenBank/DDBJ whole genome shotgun (WGS) entry which is preliminary data.</text>
</comment>